<dbReference type="NCBIfam" id="TIGR02228">
    <property type="entry name" value="sigpep_I_arch"/>
    <property type="match status" value="1"/>
</dbReference>
<evidence type="ECO:0000256" key="9">
    <source>
        <dbReference type="ARBA" id="ARBA00022824"/>
    </source>
</evidence>
<evidence type="ECO:0000256" key="7">
    <source>
        <dbReference type="ARBA" id="ARBA00022692"/>
    </source>
</evidence>
<reference evidence="18 19" key="1">
    <citation type="submission" date="2015-01" db="EMBL/GenBank/DDBJ databases">
        <title>The Genome Sequence of Rhinocladiella mackenzie CBS 650.93.</title>
        <authorList>
            <consortium name="The Broad Institute Genomics Platform"/>
            <person name="Cuomo C."/>
            <person name="de Hoog S."/>
            <person name="Gorbushina A."/>
            <person name="Stielow B."/>
            <person name="Teixiera M."/>
            <person name="Abouelleil A."/>
            <person name="Chapman S.B."/>
            <person name="Priest M."/>
            <person name="Young S.K."/>
            <person name="Wortman J."/>
            <person name="Nusbaum C."/>
            <person name="Birren B."/>
        </authorList>
    </citation>
    <scope>NUCLEOTIDE SEQUENCE [LARGE SCALE GENOMIC DNA]</scope>
    <source>
        <strain evidence="18 19">CBS 650.93</strain>
    </source>
</reference>
<dbReference type="InterPro" id="IPR019756">
    <property type="entry name" value="Pept_S26A_signal_pept_1_Ser-AS"/>
</dbReference>
<comment type="subunit">
    <text evidence="14">Component of the signal peptidase complex (SPC) composed of a catalytic subunit SEC11 and three accessory subunits SPC1, SPC2 and SPC3. The complex induces a local thinning of the ER membrane which is used to measure the length of the signal peptide (SP) h-region of protein substrates. This ensures the selectivity of the complex towards h-regions shorter than 18-20 amino acids. SPC associates with the translocon complex.</text>
</comment>
<evidence type="ECO:0000313" key="19">
    <source>
        <dbReference type="Proteomes" id="UP000053617"/>
    </source>
</evidence>
<dbReference type="AlphaFoldDB" id="A0A0D2IGB5"/>
<dbReference type="PROSITE" id="PS00501">
    <property type="entry name" value="SPASE_I_1"/>
    <property type="match status" value="1"/>
</dbReference>
<dbReference type="Proteomes" id="UP000053617">
    <property type="component" value="Unassembled WGS sequence"/>
</dbReference>
<dbReference type="PANTHER" id="PTHR10806">
    <property type="entry name" value="SIGNAL PEPTIDASE COMPLEX CATALYTIC SUBUNIT SEC11"/>
    <property type="match status" value="1"/>
</dbReference>
<dbReference type="InterPro" id="IPR036286">
    <property type="entry name" value="LexA/Signal_pep-like_sf"/>
</dbReference>
<evidence type="ECO:0000256" key="8">
    <source>
        <dbReference type="ARBA" id="ARBA00022801"/>
    </source>
</evidence>
<dbReference type="PRINTS" id="PR00728">
    <property type="entry name" value="SIGNALPTASE"/>
</dbReference>
<dbReference type="CDD" id="cd06530">
    <property type="entry name" value="S26_SPase_I"/>
    <property type="match status" value="1"/>
</dbReference>
<proteinExistence type="inferred from homology"/>
<dbReference type="GO" id="GO:0005787">
    <property type="term" value="C:signal peptidase complex"/>
    <property type="evidence" value="ECO:0007669"/>
    <property type="project" value="TreeGrafter"/>
</dbReference>
<evidence type="ECO:0000256" key="13">
    <source>
        <dbReference type="ARBA" id="ARBA00045533"/>
    </source>
</evidence>
<feature type="signal peptide" evidence="16">
    <location>
        <begin position="1"/>
        <end position="19"/>
    </location>
</feature>
<dbReference type="GO" id="GO:0009003">
    <property type="term" value="F:signal peptidase activity"/>
    <property type="evidence" value="ECO:0007669"/>
    <property type="project" value="UniProtKB-EC"/>
</dbReference>
<keyword evidence="9 15" id="KW-0256">Endoplasmic reticulum</keyword>
<dbReference type="OrthoDB" id="10257561at2759"/>
<evidence type="ECO:0000256" key="15">
    <source>
        <dbReference type="RuleBase" id="RU362047"/>
    </source>
</evidence>
<dbReference type="GO" id="GO:0004252">
    <property type="term" value="F:serine-type endopeptidase activity"/>
    <property type="evidence" value="ECO:0007669"/>
    <property type="project" value="InterPro"/>
</dbReference>
<dbReference type="RefSeq" id="XP_013269452.1">
    <property type="nucleotide sequence ID" value="XM_013413998.1"/>
</dbReference>
<evidence type="ECO:0000256" key="14">
    <source>
        <dbReference type="ARBA" id="ARBA00047037"/>
    </source>
</evidence>
<organism evidence="18 19">
    <name type="scientific">Rhinocladiella mackenziei CBS 650.93</name>
    <dbReference type="NCBI Taxonomy" id="1442369"/>
    <lineage>
        <taxon>Eukaryota</taxon>
        <taxon>Fungi</taxon>
        <taxon>Dikarya</taxon>
        <taxon>Ascomycota</taxon>
        <taxon>Pezizomycotina</taxon>
        <taxon>Eurotiomycetes</taxon>
        <taxon>Chaetothyriomycetidae</taxon>
        <taxon>Chaetothyriales</taxon>
        <taxon>Herpotrichiellaceae</taxon>
        <taxon>Rhinocladiella</taxon>
    </lineage>
</organism>
<feature type="domain" description="Peptidase S24/S26A/S26B/S26C" evidence="17">
    <location>
        <begin position="12"/>
        <end position="94"/>
    </location>
</feature>
<dbReference type="PANTHER" id="PTHR10806:SF6">
    <property type="entry name" value="SIGNAL PEPTIDASE COMPLEX CATALYTIC SUBUNIT SEC11"/>
    <property type="match status" value="1"/>
</dbReference>
<gene>
    <name evidence="18" type="ORF">Z518_08257</name>
</gene>
<dbReference type="EC" id="3.4.21.89" evidence="4 15"/>
<keyword evidence="12" id="KW-0472">Membrane</keyword>
<comment type="subcellular location">
    <subcellularLocation>
        <location evidence="2">Endoplasmic reticulum membrane</location>
        <topology evidence="2">Single-pass type II membrane protein</topology>
    </subcellularLocation>
</comment>
<dbReference type="InterPro" id="IPR015927">
    <property type="entry name" value="Peptidase_S24_S26A/B/C"/>
</dbReference>
<dbReference type="InterPro" id="IPR019533">
    <property type="entry name" value="Peptidase_S26"/>
</dbReference>
<keyword evidence="16" id="KW-0732">Signal</keyword>
<dbReference type="SUPFAM" id="SSF51306">
    <property type="entry name" value="LexA/Signal peptidase"/>
    <property type="match status" value="1"/>
</dbReference>
<name>A0A0D2IGB5_9EURO</name>
<dbReference type="Pfam" id="PF00717">
    <property type="entry name" value="Peptidase_S24"/>
    <property type="match status" value="1"/>
</dbReference>
<keyword evidence="6 15" id="KW-0645">Protease</keyword>
<keyword evidence="19" id="KW-1185">Reference proteome</keyword>
<protein>
    <recommendedName>
        <fullName evidence="5 15">Signal peptidase complex catalytic subunit SEC11</fullName>
        <ecNumber evidence="4 15">3.4.21.89</ecNumber>
    </recommendedName>
</protein>
<dbReference type="EMBL" id="KN847480">
    <property type="protein sequence ID" value="KIX02316.1"/>
    <property type="molecule type" value="Genomic_DNA"/>
</dbReference>
<evidence type="ECO:0000259" key="17">
    <source>
        <dbReference type="Pfam" id="PF00717"/>
    </source>
</evidence>
<evidence type="ECO:0000256" key="10">
    <source>
        <dbReference type="ARBA" id="ARBA00022968"/>
    </source>
</evidence>
<keyword evidence="8 15" id="KW-0378">Hydrolase</keyword>
<evidence type="ECO:0000313" key="18">
    <source>
        <dbReference type="EMBL" id="KIX02316.1"/>
    </source>
</evidence>
<evidence type="ECO:0000256" key="1">
    <source>
        <dbReference type="ARBA" id="ARBA00000677"/>
    </source>
</evidence>
<comment type="function">
    <text evidence="13">Catalytic component of the signal peptidase complex (SPC) which catalyzes the cleavage of N-terminal signal sequences from nascent proteins as they are translocated into the lumen of the endoplasmic reticulum. Specifically cleaves N-terminal signal peptides that contain a hydrophobic alpha-helix (h-region) shorter than 18-20 amino acids.</text>
</comment>
<dbReference type="STRING" id="1442369.A0A0D2IGB5"/>
<evidence type="ECO:0000256" key="4">
    <source>
        <dbReference type="ARBA" id="ARBA00013208"/>
    </source>
</evidence>
<evidence type="ECO:0000256" key="3">
    <source>
        <dbReference type="ARBA" id="ARBA00011035"/>
    </source>
</evidence>
<evidence type="ECO:0000256" key="2">
    <source>
        <dbReference type="ARBA" id="ARBA00004648"/>
    </source>
</evidence>
<keyword evidence="7" id="KW-0812">Transmembrane</keyword>
<evidence type="ECO:0000256" key="12">
    <source>
        <dbReference type="ARBA" id="ARBA00023136"/>
    </source>
</evidence>
<evidence type="ECO:0000256" key="11">
    <source>
        <dbReference type="ARBA" id="ARBA00022989"/>
    </source>
</evidence>
<dbReference type="InterPro" id="IPR001733">
    <property type="entry name" value="Peptidase_S26B"/>
</dbReference>
<dbReference type="GeneID" id="25296328"/>
<sequence length="163" mass="18423">MLFSLLRLVTLSRTPLVTVVSGSMEPAFQRGDLLILWNRSEISVGDIPVVWFQGYPMPMVHRTIKTVDEAGMEETEGQFLTKGDNNQFDDLELYPPGRELVRRGEVVGNVVGYVPAIGWPALWIMDLRTGLSRRLPMWQQASWDSELIWRDGEGEPGSDFLTA</sequence>
<evidence type="ECO:0000256" key="5">
    <source>
        <dbReference type="ARBA" id="ARBA00019685"/>
    </source>
</evidence>
<dbReference type="GO" id="GO:0006465">
    <property type="term" value="P:signal peptide processing"/>
    <property type="evidence" value="ECO:0007669"/>
    <property type="project" value="UniProtKB-UniRule"/>
</dbReference>
<accession>A0A0D2IGB5</accession>
<evidence type="ECO:0000256" key="16">
    <source>
        <dbReference type="SAM" id="SignalP"/>
    </source>
</evidence>
<comment type="catalytic activity">
    <reaction evidence="1 15">
        <text>Cleavage of hydrophobic, N-terminal signal or leader sequences from secreted and periplasmic proteins.</text>
        <dbReference type="EC" id="3.4.21.89"/>
    </reaction>
</comment>
<keyword evidence="10" id="KW-0735">Signal-anchor</keyword>
<dbReference type="Gene3D" id="2.10.109.10">
    <property type="entry name" value="Umud Fragment, subunit A"/>
    <property type="match status" value="1"/>
</dbReference>
<dbReference type="VEuPathDB" id="FungiDB:Z518_08257"/>
<comment type="similarity">
    <text evidence="3 15">Belongs to the peptidase S26B family.</text>
</comment>
<evidence type="ECO:0000256" key="6">
    <source>
        <dbReference type="ARBA" id="ARBA00022670"/>
    </source>
</evidence>
<dbReference type="HOGENOM" id="CLU_089996_0_1_1"/>
<feature type="chain" id="PRO_5005173809" description="Signal peptidase complex catalytic subunit SEC11" evidence="16">
    <location>
        <begin position="20"/>
        <end position="163"/>
    </location>
</feature>
<keyword evidence="11" id="KW-1133">Transmembrane helix</keyword>